<feature type="region of interest" description="Disordered" evidence="1">
    <location>
        <begin position="1"/>
        <end position="40"/>
    </location>
</feature>
<protein>
    <submittedName>
        <fullName evidence="2">Uncharacterized protein</fullName>
    </submittedName>
</protein>
<dbReference type="EMBL" id="OOFM01000005">
    <property type="protein sequence ID" value="SPL65206.1"/>
    <property type="molecule type" value="Genomic_DNA"/>
</dbReference>
<gene>
    <name evidence="2" type="ORF">OHAE_1073</name>
</gene>
<evidence type="ECO:0000313" key="3">
    <source>
        <dbReference type="Proteomes" id="UP000246073"/>
    </source>
</evidence>
<name>A0A2P9HM73_9HYPH</name>
<dbReference type="Proteomes" id="UP000246073">
    <property type="component" value="Unassembled WGS sequence"/>
</dbReference>
<proteinExistence type="predicted"/>
<dbReference type="AlphaFoldDB" id="A0A2P9HM73"/>
<reference evidence="3" key="1">
    <citation type="submission" date="2017-12" db="EMBL/GenBank/DDBJ databases">
        <authorList>
            <person name="Diaz M."/>
        </authorList>
    </citation>
    <scope>NUCLEOTIDE SEQUENCE [LARGE SCALE GENOMIC DNA]</scope>
    <source>
        <strain evidence="3">FI11154</strain>
    </source>
</reference>
<accession>A0A2P9HM73</accession>
<evidence type="ECO:0000256" key="1">
    <source>
        <dbReference type="SAM" id="MobiDB-lite"/>
    </source>
</evidence>
<evidence type="ECO:0000313" key="2">
    <source>
        <dbReference type="EMBL" id="SPL65206.1"/>
    </source>
</evidence>
<organism evidence="2 3">
    <name type="scientific">Ochrobactrum soli</name>
    <dbReference type="NCBI Taxonomy" id="2448455"/>
    <lineage>
        <taxon>Bacteria</taxon>
        <taxon>Pseudomonadati</taxon>
        <taxon>Pseudomonadota</taxon>
        <taxon>Alphaproteobacteria</taxon>
        <taxon>Hyphomicrobiales</taxon>
        <taxon>Brucellaceae</taxon>
        <taxon>Brucella/Ochrobactrum group</taxon>
        <taxon>Ochrobactrum</taxon>
    </lineage>
</organism>
<sequence>MCNHGNRIVSQIGEMSENGRKRKPQALSQMERVSKINSIR</sequence>